<reference evidence="3 4" key="1">
    <citation type="submission" date="2018-06" db="EMBL/GenBank/DDBJ databases">
        <authorList>
            <person name="Strepis N."/>
        </authorList>
    </citation>
    <scope>NUCLEOTIDE SEQUENCE [LARGE SCALE GENOMIC DNA]</scope>
    <source>
        <strain evidence="3">LUCI</strain>
    </source>
</reference>
<dbReference type="EMBL" id="UPPP01000105">
    <property type="protein sequence ID" value="VBB09115.1"/>
    <property type="molecule type" value="Genomic_DNA"/>
</dbReference>
<evidence type="ECO:0000313" key="3">
    <source>
        <dbReference type="EMBL" id="VBB09115.1"/>
    </source>
</evidence>
<evidence type="ECO:0000259" key="2">
    <source>
        <dbReference type="Pfam" id="PF00669"/>
    </source>
</evidence>
<dbReference type="SUPFAM" id="SSF64518">
    <property type="entry name" value="Phase 1 flagellin"/>
    <property type="match status" value="1"/>
</dbReference>
<evidence type="ECO:0000313" key="4">
    <source>
        <dbReference type="Proteomes" id="UP000277811"/>
    </source>
</evidence>
<dbReference type="Pfam" id="PF00669">
    <property type="entry name" value="Flagellin_N"/>
    <property type="match status" value="1"/>
</dbReference>
<feature type="region of interest" description="Disordered" evidence="1">
    <location>
        <begin position="1"/>
        <end position="40"/>
    </location>
</feature>
<dbReference type="Proteomes" id="UP000277811">
    <property type="component" value="Unassembled WGS sequence"/>
</dbReference>
<protein>
    <recommendedName>
        <fullName evidence="2">Flagellin N-terminal domain-containing protein</fullName>
    </recommendedName>
</protein>
<dbReference type="NCBIfam" id="NF033876">
    <property type="entry name" value="flagella_HExxH"/>
    <property type="match status" value="1"/>
</dbReference>
<dbReference type="Gene3D" id="1.10.390.20">
    <property type="match status" value="1"/>
</dbReference>
<accession>A0A498RDQ7</accession>
<proteinExistence type="predicted"/>
<feature type="compositionally biased region" description="Polar residues" evidence="1">
    <location>
        <begin position="1"/>
        <end position="26"/>
    </location>
</feature>
<keyword evidence="4" id="KW-1185">Reference proteome</keyword>
<dbReference type="AlphaFoldDB" id="A0A498RDQ7"/>
<sequence>MTVSSEIRSLTNAQPESQGTVTSNEIPTAAPTIDTAEPDTINRTSLAGNAARLDISAGAMAQDHLMQTTGAQDKTALLQTAQSALDEIYAMLQQGKKLAIQASKLQDSDEKQALQNKINQISQDIHRVSTSTQYNKINLFTNGDSLTPNDQTIINSLKSDWLEEAENVIAERYGLAGDGANLTIALDETPEPFLAATEFNYDSSGKAVDESLHIAVQTSLPAALPNGGEAPFYDDRVMTHEMVHAIMGRTMNFKALPNWFKEGTAEFIHGADERVAGDLAHSGGGMDGATAIQNALGDGTDKAWVNDSLHYSSAFMAVRYLHNQIKAAGHSGGIKDLLTDLKDNPTENLDQALNHVSNYIDTSAFISDYVSKSNGAAFIHNLDTAGEFTTALNGGDTGGIGGADADNGPVQTATSVIPDTNDPANQPLKHFHVIWPESGQKATSPIQVGASQGMAINYTPLKIDSTVLGTDKVDLVNNPDNAVTTFTNALTYVAGEQAQLNQLKNKLAAGSGQSGNSDAAAGIQDAATAQKMAAYVKANLSENAVSAYSQQQPARVFHLLAATNYFYKFP</sequence>
<feature type="domain" description="Flagellin N-terminal" evidence="2">
    <location>
        <begin position="70"/>
        <end position="141"/>
    </location>
</feature>
<evidence type="ECO:0000256" key="1">
    <source>
        <dbReference type="SAM" id="MobiDB-lite"/>
    </source>
</evidence>
<dbReference type="InterPro" id="IPR001029">
    <property type="entry name" value="Flagellin_N"/>
</dbReference>
<dbReference type="OrthoDB" id="9796789at2"/>
<dbReference type="RefSeq" id="WP_122629929.1">
    <property type="nucleotide sequence ID" value="NZ_UPPP01000105.1"/>
</dbReference>
<dbReference type="Gene3D" id="1.20.1330.10">
    <property type="entry name" value="f41 fragment of flagellin, N-terminal domain"/>
    <property type="match status" value="1"/>
</dbReference>
<organism evidence="3 4">
    <name type="scientific">Lucifera butyrica</name>
    <dbReference type="NCBI Taxonomy" id="1351585"/>
    <lineage>
        <taxon>Bacteria</taxon>
        <taxon>Bacillati</taxon>
        <taxon>Bacillota</taxon>
        <taxon>Negativicutes</taxon>
        <taxon>Veillonellales</taxon>
        <taxon>Veillonellaceae</taxon>
        <taxon>Lucifera</taxon>
    </lineage>
</organism>
<gene>
    <name evidence="3" type="ORF">LUCI_4401</name>
</gene>
<name>A0A498RDQ7_9FIRM</name>
<dbReference type="GO" id="GO:0005198">
    <property type="term" value="F:structural molecule activity"/>
    <property type="evidence" value="ECO:0007669"/>
    <property type="project" value="InterPro"/>
</dbReference>